<dbReference type="Proteomes" id="UP000257109">
    <property type="component" value="Unassembled WGS sequence"/>
</dbReference>
<dbReference type="AlphaFoldDB" id="A0A371F4T5"/>
<keyword evidence="3" id="KW-1185">Reference proteome</keyword>
<sequence length="170" mass="19615">MRELGEKLEKVGRGLDSVQKDTQSVNTKGVWKEETPVAVGRVLGPQRVKRVRNMKNKKGVWKEETPAIVGGILGPPRVKGVGNMKKKKEEPKEEEVDMTKCKIPPFFGNCDSDTYLDRELKVEQILNYFNLHGRMVVRIVTLKFGDYVLVWWMQFLDNLKSHRVKELCED</sequence>
<comment type="caution">
    <text evidence="2">The sequence shown here is derived from an EMBL/GenBank/DDBJ whole genome shotgun (WGS) entry which is preliminary data.</text>
</comment>
<name>A0A371F4T5_MUCPR</name>
<protein>
    <submittedName>
        <fullName evidence="2">Uncharacterized protein</fullName>
    </submittedName>
</protein>
<feature type="non-terminal residue" evidence="2">
    <location>
        <position position="1"/>
    </location>
</feature>
<gene>
    <name evidence="2" type="ORF">CR513_47094</name>
</gene>
<evidence type="ECO:0000313" key="3">
    <source>
        <dbReference type="Proteomes" id="UP000257109"/>
    </source>
</evidence>
<organism evidence="2 3">
    <name type="scientific">Mucuna pruriens</name>
    <name type="common">Velvet bean</name>
    <name type="synonym">Dolichos pruriens</name>
    <dbReference type="NCBI Taxonomy" id="157652"/>
    <lineage>
        <taxon>Eukaryota</taxon>
        <taxon>Viridiplantae</taxon>
        <taxon>Streptophyta</taxon>
        <taxon>Embryophyta</taxon>
        <taxon>Tracheophyta</taxon>
        <taxon>Spermatophyta</taxon>
        <taxon>Magnoliopsida</taxon>
        <taxon>eudicotyledons</taxon>
        <taxon>Gunneridae</taxon>
        <taxon>Pentapetalae</taxon>
        <taxon>rosids</taxon>
        <taxon>fabids</taxon>
        <taxon>Fabales</taxon>
        <taxon>Fabaceae</taxon>
        <taxon>Papilionoideae</taxon>
        <taxon>50 kb inversion clade</taxon>
        <taxon>NPAAA clade</taxon>
        <taxon>indigoferoid/millettioid clade</taxon>
        <taxon>Phaseoleae</taxon>
        <taxon>Mucuna</taxon>
    </lineage>
</organism>
<proteinExistence type="predicted"/>
<reference evidence="2" key="1">
    <citation type="submission" date="2018-05" db="EMBL/GenBank/DDBJ databases">
        <title>Draft genome of Mucuna pruriens seed.</title>
        <authorList>
            <person name="Nnadi N.E."/>
            <person name="Vos R."/>
            <person name="Hasami M.H."/>
            <person name="Devisetty U.K."/>
            <person name="Aguiy J.C."/>
        </authorList>
    </citation>
    <scope>NUCLEOTIDE SEQUENCE [LARGE SCALE GENOMIC DNA]</scope>
    <source>
        <strain evidence="2">JCA_2017</strain>
    </source>
</reference>
<feature type="region of interest" description="Disordered" evidence="1">
    <location>
        <begin position="1"/>
        <end position="27"/>
    </location>
</feature>
<feature type="compositionally biased region" description="Basic and acidic residues" evidence="1">
    <location>
        <begin position="1"/>
        <end position="13"/>
    </location>
</feature>
<accession>A0A371F4T5</accession>
<evidence type="ECO:0000313" key="2">
    <source>
        <dbReference type="EMBL" id="RDX73320.1"/>
    </source>
</evidence>
<dbReference type="EMBL" id="QJKJ01010567">
    <property type="protein sequence ID" value="RDX73320.1"/>
    <property type="molecule type" value="Genomic_DNA"/>
</dbReference>
<evidence type="ECO:0000256" key="1">
    <source>
        <dbReference type="SAM" id="MobiDB-lite"/>
    </source>
</evidence>